<evidence type="ECO:0000259" key="2">
    <source>
        <dbReference type="PROSITE" id="PS50188"/>
    </source>
</evidence>
<dbReference type="AlphaFoldDB" id="A0A7K4YYW2"/>
<feature type="compositionally biased region" description="Polar residues" evidence="1">
    <location>
        <begin position="156"/>
        <end position="165"/>
    </location>
</feature>
<accession>A0A7K4YYW2</accession>
<feature type="domain" description="B30.2/SPRY" evidence="2">
    <location>
        <begin position="97"/>
        <end position="165"/>
    </location>
</feature>
<sequence>LREQEGVLLAQLDRAHGQLAEERREYVSSVSQRKSLLDTLIAEIEKKRNQPVVEFLMVRLHHPPRCEAAKAPIPEPVSPELQRTVESLCETSQLVVEAVATFRGKAETWRVMLVLVKVTLDPETASPYLSLSEDLRTVRLGDGQQDLPDNPKRWTGSASVLGSQG</sequence>
<dbReference type="OrthoDB" id="6270329at2759"/>
<dbReference type="InterPro" id="IPR006574">
    <property type="entry name" value="PRY"/>
</dbReference>
<dbReference type="InterPro" id="IPR050143">
    <property type="entry name" value="TRIM/RBCC"/>
</dbReference>
<dbReference type="Pfam" id="PF13765">
    <property type="entry name" value="PRY"/>
    <property type="match status" value="1"/>
</dbReference>
<dbReference type="Proteomes" id="UP000551127">
    <property type="component" value="Unassembled WGS sequence"/>
</dbReference>
<protein>
    <submittedName>
        <fullName evidence="3">TRI15 protein</fullName>
    </submittedName>
</protein>
<dbReference type="InterPro" id="IPR001870">
    <property type="entry name" value="B30.2/SPRY"/>
</dbReference>
<dbReference type="PANTHER" id="PTHR24103">
    <property type="entry name" value="E3 UBIQUITIN-PROTEIN LIGASE TRIM"/>
    <property type="match status" value="1"/>
</dbReference>
<feature type="non-terminal residue" evidence="3">
    <location>
        <position position="1"/>
    </location>
</feature>
<dbReference type="PRINTS" id="PR01407">
    <property type="entry name" value="BUTYPHLNCDUF"/>
</dbReference>
<evidence type="ECO:0000256" key="1">
    <source>
        <dbReference type="SAM" id="MobiDB-lite"/>
    </source>
</evidence>
<name>A0A7K4YYW2_BUCAB</name>
<dbReference type="Gene3D" id="2.60.120.920">
    <property type="match status" value="1"/>
</dbReference>
<comment type="caution">
    <text evidence="3">The sequence shown here is derived from an EMBL/GenBank/DDBJ whole genome shotgun (WGS) entry which is preliminary data.</text>
</comment>
<dbReference type="EMBL" id="VYZL01004661">
    <property type="protein sequence ID" value="NWR64305.1"/>
    <property type="molecule type" value="Genomic_DNA"/>
</dbReference>
<evidence type="ECO:0000313" key="3">
    <source>
        <dbReference type="EMBL" id="NWR64305.1"/>
    </source>
</evidence>
<dbReference type="InterPro" id="IPR013320">
    <property type="entry name" value="ConA-like_dom_sf"/>
</dbReference>
<feature type="region of interest" description="Disordered" evidence="1">
    <location>
        <begin position="141"/>
        <end position="165"/>
    </location>
</feature>
<organism evidence="3 4">
    <name type="scientific">Bucorvus abyssinicus</name>
    <name type="common">Northern ground-hornbill</name>
    <name type="synonym">Abyssinian ground-hornbill</name>
    <dbReference type="NCBI Taxonomy" id="153643"/>
    <lineage>
        <taxon>Eukaryota</taxon>
        <taxon>Metazoa</taxon>
        <taxon>Chordata</taxon>
        <taxon>Craniata</taxon>
        <taxon>Vertebrata</taxon>
        <taxon>Euteleostomi</taxon>
        <taxon>Archelosauria</taxon>
        <taxon>Archosauria</taxon>
        <taxon>Dinosauria</taxon>
        <taxon>Saurischia</taxon>
        <taxon>Theropoda</taxon>
        <taxon>Coelurosauria</taxon>
        <taxon>Aves</taxon>
        <taxon>Neognathae</taxon>
        <taxon>Neoaves</taxon>
        <taxon>Telluraves</taxon>
        <taxon>Coraciimorphae</taxon>
        <taxon>Bucerotiformes</taxon>
        <taxon>Bucorvidae</taxon>
        <taxon>Bucorvus</taxon>
    </lineage>
</organism>
<reference evidence="3 4" key="1">
    <citation type="submission" date="2019-09" db="EMBL/GenBank/DDBJ databases">
        <title>Bird 10,000 Genomes (B10K) Project - Family phase.</title>
        <authorList>
            <person name="Zhang G."/>
        </authorList>
    </citation>
    <scope>NUCLEOTIDE SEQUENCE [LARGE SCALE GENOMIC DNA]</scope>
    <source>
        <strain evidence="3">B10K-DU-012-80</strain>
    </source>
</reference>
<gene>
    <name evidence="3" type="primary">Trim15</name>
    <name evidence="3" type="ORF">BUCABY_R01489</name>
</gene>
<dbReference type="InterPro" id="IPR043136">
    <property type="entry name" value="B30.2/SPRY_sf"/>
</dbReference>
<feature type="non-terminal residue" evidence="3">
    <location>
        <position position="165"/>
    </location>
</feature>
<dbReference type="InterPro" id="IPR003879">
    <property type="entry name" value="Butyrophylin_SPRY"/>
</dbReference>
<dbReference type="SMART" id="SM00589">
    <property type="entry name" value="PRY"/>
    <property type="match status" value="1"/>
</dbReference>
<keyword evidence="4" id="KW-1185">Reference proteome</keyword>
<proteinExistence type="predicted"/>
<dbReference type="PROSITE" id="PS50188">
    <property type="entry name" value="B302_SPRY"/>
    <property type="match status" value="1"/>
</dbReference>
<dbReference type="SUPFAM" id="SSF49899">
    <property type="entry name" value="Concanavalin A-like lectins/glucanases"/>
    <property type="match status" value="1"/>
</dbReference>
<evidence type="ECO:0000313" key="4">
    <source>
        <dbReference type="Proteomes" id="UP000551127"/>
    </source>
</evidence>